<dbReference type="RefSeq" id="WP_367778625.1">
    <property type="nucleotide sequence ID" value="NZ_JBFMIA010000002.1"/>
</dbReference>
<keyword evidence="1" id="KW-1133">Transmembrane helix</keyword>
<gene>
    <name evidence="3" type="primary">yycI</name>
    <name evidence="3" type="ORF">AB1471_04960</name>
</gene>
<dbReference type="InterPro" id="IPR018604">
    <property type="entry name" value="YycI-like"/>
</dbReference>
<name>A0ABV3Q1E6_9BACL</name>
<dbReference type="Pfam" id="PF09648">
    <property type="entry name" value="YycI"/>
    <property type="match status" value="1"/>
</dbReference>
<feature type="domain" description="Regulatory protein YycH-like" evidence="2">
    <location>
        <begin position="33"/>
        <end position="289"/>
    </location>
</feature>
<dbReference type="EMBL" id="JBFMIA010000002">
    <property type="protein sequence ID" value="MEW9501152.1"/>
    <property type="molecule type" value="Genomic_DNA"/>
</dbReference>
<dbReference type="Gene3D" id="2.40.128.690">
    <property type="entry name" value="YycH protein, domain 3-like"/>
    <property type="match status" value="1"/>
</dbReference>
<feature type="transmembrane region" description="Helical" evidence="1">
    <location>
        <begin position="6"/>
        <end position="26"/>
    </location>
</feature>
<reference evidence="3 4" key="1">
    <citation type="journal article" date="1979" name="Int. J. Syst. Evol. Microbiol.">
        <title>Bacillus globisporus subsp. marinus subsp. nov.</title>
        <authorList>
            <person name="Liu H."/>
        </authorList>
    </citation>
    <scope>NUCLEOTIDE SEQUENCE [LARGE SCALE GENOMIC DNA]</scope>
    <source>
        <strain evidence="3 4">DSM 1297</strain>
    </source>
</reference>
<dbReference type="Proteomes" id="UP001556040">
    <property type="component" value="Unassembled WGS sequence"/>
</dbReference>
<evidence type="ECO:0000313" key="4">
    <source>
        <dbReference type="Proteomes" id="UP001556040"/>
    </source>
</evidence>
<keyword evidence="1" id="KW-0812">Transmembrane</keyword>
<evidence type="ECO:0000259" key="2">
    <source>
        <dbReference type="Pfam" id="PF09648"/>
    </source>
</evidence>
<organism evidence="3 4">
    <name type="scientific">Jeotgalibacillus marinus</name>
    <dbReference type="NCBI Taxonomy" id="86667"/>
    <lineage>
        <taxon>Bacteria</taxon>
        <taxon>Bacillati</taxon>
        <taxon>Bacillota</taxon>
        <taxon>Bacilli</taxon>
        <taxon>Bacillales</taxon>
        <taxon>Caryophanaceae</taxon>
        <taxon>Jeotgalibacillus</taxon>
    </lineage>
</organism>
<accession>A0ABV3Q1E6</accession>
<keyword evidence="4" id="KW-1185">Reference proteome</keyword>
<protein>
    <submittedName>
        <fullName evidence="3">Two-component system regulatory protein YycI</fullName>
    </submittedName>
</protein>
<sequence>MDWSKATTIFIVVFLILNVFLFTEFIKKWETSQYAQREEQTLEQQIKKENISLTQIPSEKDEYPYLNARVHEFSADEESSLMDQSASTIVRNNKQEKKLLVFLNDDSIAVEDPENPEELKSYLEEFVIGGEEYKFLEYQEDPKRLIYHQVYKDMDLYHNINGRLVFYLNEKAAVDSYEQTMLTSIEEFAEVQELIPPSQALEALYRKSLVEPDSKVDVELGYYTFIHLAESNPETQVLSPTGRLEENVDGSVFKIDGENTSETQVLTPTWRLDIEQKNGEQVIHYVNAVDGSVFEINEENEAAVE</sequence>
<proteinExistence type="predicted"/>
<evidence type="ECO:0000313" key="3">
    <source>
        <dbReference type="EMBL" id="MEW9501152.1"/>
    </source>
</evidence>
<comment type="caution">
    <text evidence="3">The sequence shown here is derived from an EMBL/GenBank/DDBJ whole genome shotgun (WGS) entry which is preliminary data.</text>
</comment>
<keyword evidence="1" id="KW-0472">Membrane</keyword>
<evidence type="ECO:0000256" key="1">
    <source>
        <dbReference type="SAM" id="Phobius"/>
    </source>
</evidence>